<gene>
    <name evidence="1" type="ORF">BDV98DRAFT_598453</name>
</gene>
<keyword evidence="2" id="KW-1185">Reference proteome</keyword>
<evidence type="ECO:0000313" key="2">
    <source>
        <dbReference type="Proteomes" id="UP000305067"/>
    </source>
</evidence>
<evidence type="ECO:0000313" key="1">
    <source>
        <dbReference type="EMBL" id="TFK95588.1"/>
    </source>
</evidence>
<name>A0A5C3Q5U5_9AGAR</name>
<dbReference type="Proteomes" id="UP000305067">
    <property type="component" value="Unassembled WGS sequence"/>
</dbReference>
<reference evidence="1 2" key="1">
    <citation type="journal article" date="2019" name="Nat. Ecol. Evol.">
        <title>Megaphylogeny resolves global patterns of mushroom evolution.</title>
        <authorList>
            <person name="Varga T."/>
            <person name="Krizsan K."/>
            <person name="Foldi C."/>
            <person name="Dima B."/>
            <person name="Sanchez-Garcia M."/>
            <person name="Sanchez-Ramirez S."/>
            <person name="Szollosi G.J."/>
            <person name="Szarkandi J.G."/>
            <person name="Papp V."/>
            <person name="Albert L."/>
            <person name="Andreopoulos W."/>
            <person name="Angelini C."/>
            <person name="Antonin V."/>
            <person name="Barry K.W."/>
            <person name="Bougher N.L."/>
            <person name="Buchanan P."/>
            <person name="Buyck B."/>
            <person name="Bense V."/>
            <person name="Catcheside P."/>
            <person name="Chovatia M."/>
            <person name="Cooper J."/>
            <person name="Damon W."/>
            <person name="Desjardin D."/>
            <person name="Finy P."/>
            <person name="Geml J."/>
            <person name="Haridas S."/>
            <person name="Hughes K."/>
            <person name="Justo A."/>
            <person name="Karasinski D."/>
            <person name="Kautmanova I."/>
            <person name="Kiss B."/>
            <person name="Kocsube S."/>
            <person name="Kotiranta H."/>
            <person name="LaButti K.M."/>
            <person name="Lechner B.E."/>
            <person name="Liimatainen K."/>
            <person name="Lipzen A."/>
            <person name="Lukacs Z."/>
            <person name="Mihaltcheva S."/>
            <person name="Morgado L.N."/>
            <person name="Niskanen T."/>
            <person name="Noordeloos M.E."/>
            <person name="Ohm R.A."/>
            <person name="Ortiz-Santana B."/>
            <person name="Ovrebo C."/>
            <person name="Racz N."/>
            <person name="Riley R."/>
            <person name="Savchenko A."/>
            <person name="Shiryaev A."/>
            <person name="Soop K."/>
            <person name="Spirin V."/>
            <person name="Szebenyi C."/>
            <person name="Tomsovsky M."/>
            <person name="Tulloss R.E."/>
            <person name="Uehling J."/>
            <person name="Grigoriev I.V."/>
            <person name="Vagvolgyi C."/>
            <person name="Papp T."/>
            <person name="Martin F.M."/>
            <person name="Miettinen O."/>
            <person name="Hibbett D.S."/>
            <person name="Nagy L.G."/>
        </authorList>
    </citation>
    <scope>NUCLEOTIDE SEQUENCE [LARGE SCALE GENOMIC DNA]</scope>
    <source>
        <strain evidence="1 2">CBS 309.79</strain>
    </source>
</reference>
<accession>A0A5C3Q5U5</accession>
<proteinExistence type="predicted"/>
<dbReference type="OrthoDB" id="2963168at2759"/>
<protein>
    <submittedName>
        <fullName evidence="1">Uncharacterized protein</fullName>
    </submittedName>
</protein>
<organism evidence="1 2">
    <name type="scientific">Pterulicium gracile</name>
    <dbReference type="NCBI Taxonomy" id="1884261"/>
    <lineage>
        <taxon>Eukaryota</taxon>
        <taxon>Fungi</taxon>
        <taxon>Dikarya</taxon>
        <taxon>Basidiomycota</taxon>
        <taxon>Agaricomycotina</taxon>
        <taxon>Agaricomycetes</taxon>
        <taxon>Agaricomycetidae</taxon>
        <taxon>Agaricales</taxon>
        <taxon>Pleurotineae</taxon>
        <taxon>Pterulaceae</taxon>
        <taxon>Pterulicium</taxon>
    </lineage>
</organism>
<dbReference type="STRING" id="1884261.A0A5C3Q5U5"/>
<dbReference type="AlphaFoldDB" id="A0A5C3Q5U5"/>
<dbReference type="EMBL" id="ML178880">
    <property type="protein sequence ID" value="TFK95588.1"/>
    <property type="molecule type" value="Genomic_DNA"/>
</dbReference>
<sequence length="144" mass="16191">MPLSVIVCRPDNQTSKTVLNGAVSFYLDTFVKSRVARFTYGAECQMLSKPHPHNEANRRIETGVDGAKYVQGQFDIILEKHALSAQTHRAPRRKIVTGHSENRTIDYDVVLILGLTELKAQILWFEKGVEAQGPARLIYPREGV</sequence>